<proteinExistence type="predicted"/>
<evidence type="ECO:0000313" key="2">
    <source>
        <dbReference type="WBParaSite" id="JU765_v2.g15045.t1"/>
    </source>
</evidence>
<sequence>MKWTIILLVLSFSFALVVTEKSEENSEENVDKATSPTIIASTVKPTEDDLLKDLEKIGVSLYNKIIIGFISFIDHFSHLVMDSKNVTDIDDNTNTTTVASVPTRRLRTIATLPTRRLRTMVPRPTSTSKKPENIENDGDVTESTL</sequence>
<reference evidence="2" key="1">
    <citation type="submission" date="2022-11" db="UniProtKB">
        <authorList>
            <consortium name="WormBaseParasite"/>
        </authorList>
    </citation>
    <scope>IDENTIFICATION</scope>
</reference>
<dbReference type="WBParaSite" id="JU765_v2.g15045.t1">
    <property type="protein sequence ID" value="JU765_v2.g15045.t1"/>
    <property type="gene ID" value="JU765_v2.g15045"/>
</dbReference>
<organism evidence="1 2">
    <name type="scientific">Panagrolaimus sp. JU765</name>
    <dbReference type="NCBI Taxonomy" id="591449"/>
    <lineage>
        <taxon>Eukaryota</taxon>
        <taxon>Metazoa</taxon>
        <taxon>Ecdysozoa</taxon>
        <taxon>Nematoda</taxon>
        <taxon>Chromadorea</taxon>
        <taxon>Rhabditida</taxon>
        <taxon>Tylenchina</taxon>
        <taxon>Panagrolaimomorpha</taxon>
        <taxon>Panagrolaimoidea</taxon>
        <taxon>Panagrolaimidae</taxon>
        <taxon>Panagrolaimus</taxon>
    </lineage>
</organism>
<protein>
    <submittedName>
        <fullName evidence="2">Uncharacterized protein</fullName>
    </submittedName>
</protein>
<dbReference type="Proteomes" id="UP000887576">
    <property type="component" value="Unplaced"/>
</dbReference>
<evidence type="ECO:0000313" key="1">
    <source>
        <dbReference type="Proteomes" id="UP000887576"/>
    </source>
</evidence>
<name>A0AC34QCC9_9BILA</name>
<accession>A0AC34QCC9</accession>